<protein>
    <submittedName>
        <fullName evidence="2">Uncharacterized protein</fullName>
    </submittedName>
</protein>
<evidence type="ECO:0000313" key="3">
    <source>
        <dbReference type="Proteomes" id="UP001151699"/>
    </source>
</evidence>
<proteinExistence type="predicted"/>
<evidence type="ECO:0000313" key="2">
    <source>
        <dbReference type="EMBL" id="KAJ6634221.1"/>
    </source>
</evidence>
<gene>
    <name evidence="2" type="ORF">Bhyg_17324</name>
</gene>
<sequence>MEGKKRRLDISQPKPGTSQNRDELFPVPTEVFDVPGPSI</sequence>
<feature type="non-terminal residue" evidence="2">
    <location>
        <position position="39"/>
    </location>
</feature>
<accession>A0A9Q0MP70</accession>
<evidence type="ECO:0000256" key="1">
    <source>
        <dbReference type="SAM" id="MobiDB-lite"/>
    </source>
</evidence>
<organism evidence="2 3">
    <name type="scientific">Pseudolycoriella hygida</name>
    <dbReference type="NCBI Taxonomy" id="35572"/>
    <lineage>
        <taxon>Eukaryota</taxon>
        <taxon>Metazoa</taxon>
        <taxon>Ecdysozoa</taxon>
        <taxon>Arthropoda</taxon>
        <taxon>Hexapoda</taxon>
        <taxon>Insecta</taxon>
        <taxon>Pterygota</taxon>
        <taxon>Neoptera</taxon>
        <taxon>Endopterygota</taxon>
        <taxon>Diptera</taxon>
        <taxon>Nematocera</taxon>
        <taxon>Sciaroidea</taxon>
        <taxon>Sciaridae</taxon>
        <taxon>Pseudolycoriella</taxon>
    </lineage>
</organism>
<comment type="caution">
    <text evidence="2">The sequence shown here is derived from an EMBL/GenBank/DDBJ whole genome shotgun (WGS) entry which is preliminary data.</text>
</comment>
<name>A0A9Q0MP70_9DIPT</name>
<dbReference type="EMBL" id="WJQU01000824">
    <property type="protein sequence ID" value="KAJ6634221.1"/>
    <property type="molecule type" value="Genomic_DNA"/>
</dbReference>
<reference evidence="2" key="1">
    <citation type="submission" date="2022-07" db="EMBL/GenBank/DDBJ databases">
        <authorList>
            <person name="Trinca V."/>
            <person name="Uliana J.V.C."/>
            <person name="Torres T.T."/>
            <person name="Ward R.J."/>
            <person name="Monesi N."/>
        </authorList>
    </citation>
    <scope>NUCLEOTIDE SEQUENCE</scope>
    <source>
        <strain evidence="2">HSMRA1968</strain>
        <tissue evidence="2">Whole embryos</tissue>
    </source>
</reference>
<feature type="region of interest" description="Disordered" evidence="1">
    <location>
        <begin position="1"/>
        <end position="23"/>
    </location>
</feature>
<keyword evidence="3" id="KW-1185">Reference proteome</keyword>
<dbReference type="Proteomes" id="UP001151699">
    <property type="component" value="Unassembled WGS sequence"/>
</dbReference>
<dbReference type="AlphaFoldDB" id="A0A9Q0MP70"/>